<feature type="compositionally biased region" description="Basic and acidic residues" evidence="1">
    <location>
        <begin position="62"/>
        <end position="80"/>
    </location>
</feature>
<comment type="caution">
    <text evidence="2">The sequence shown here is derived from an EMBL/GenBank/DDBJ whole genome shotgun (WGS) entry which is preliminary data.</text>
</comment>
<protein>
    <submittedName>
        <fullName evidence="2">LORF2 protein</fullName>
    </submittedName>
</protein>
<sequence length="149" mass="16269">SGKGVTAKNYKMLMQFNNKNPKQPDNKRLAQTLLQRRHAGGQRAREKVPHILALRETQIRTTARDDLHPPEWLPSKRQEVTGEGADEGDPRALPGGAQTGVASWRTGWRLLKKSKTGPPHDPATPLLGTRPKGLKAGCRGEIGAPAFTA</sequence>
<proteinExistence type="predicted"/>
<dbReference type="EMBL" id="VOAJ01024667">
    <property type="protein sequence ID" value="KAF0871017.1"/>
    <property type="molecule type" value="Genomic_DNA"/>
</dbReference>
<gene>
    <name evidence="2" type="ORF">FOF47_R05926</name>
</gene>
<evidence type="ECO:0000256" key="1">
    <source>
        <dbReference type="SAM" id="MobiDB-lite"/>
    </source>
</evidence>
<evidence type="ECO:0000313" key="2">
    <source>
        <dbReference type="EMBL" id="KAF0871017.1"/>
    </source>
</evidence>
<feature type="non-terminal residue" evidence="2">
    <location>
        <position position="149"/>
    </location>
</feature>
<reference evidence="2 3" key="1">
    <citation type="submission" date="2019-11" db="EMBL/GenBank/DDBJ databases">
        <authorList>
            <person name="Yang C."/>
            <person name="Li F."/>
        </authorList>
    </citation>
    <scope>NUCLEOTIDE SEQUENCE [LARGE SCALE GENOMIC DNA]</scope>
    <source>
        <strain evidence="2">KB4526</strain>
        <tissue evidence="2">Muscle</tissue>
    </source>
</reference>
<name>A0A6G1A624_CROCR</name>
<feature type="non-terminal residue" evidence="2">
    <location>
        <position position="1"/>
    </location>
</feature>
<accession>A0A6G1A624</accession>
<organism evidence="2 3">
    <name type="scientific">Crocuta crocuta</name>
    <name type="common">Spotted hyena</name>
    <dbReference type="NCBI Taxonomy" id="9678"/>
    <lineage>
        <taxon>Eukaryota</taxon>
        <taxon>Metazoa</taxon>
        <taxon>Chordata</taxon>
        <taxon>Craniata</taxon>
        <taxon>Vertebrata</taxon>
        <taxon>Euteleostomi</taxon>
        <taxon>Mammalia</taxon>
        <taxon>Eutheria</taxon>
        <taxon>Laurasiatheria</taxon>
        <taxon>Carnivora</taxon>
        <taxon>Feliformia</taxon>
        <taxon>Hyaenidae</taxon>
        <taxon>Crocuta</taxon>
    </lineage>
</organism>
<feature type="region of interest" description="Disordered" evidence="1">
    <location>
        <begin position="57"/>
        <end position="149"/>
    </location>
</feature>
<evidence type="ECO:0000313" key="3">
    <source>
        <dbReference type="Proteomes" id="UP000475037"/>
    </source>
</evidence>
<dbReference type="AlphaFoldDB" id="A0A6G1A624"/>
<dbReference type="Proteomes" id="UP000475037">
    <property type="component" value="Unassembled WGS sequence"/>
</dbReference>
<keyword evidence="3" id="KW-1185">Reference proteome</keyword>